<dbReference type="AlphaFoldDB" id="A0A4Q5E3R5"/>
<gene>
    <name evidence="1" type="ORF">GAP41_17720</name>
</gene>
<evidence type="ECO:0000313" key="1">
    <source>
        <dbReference type="EMBL" id="KAB4238549.1"/>
    </source>
</evidence>
<protein>
    <submittedName>
        <fullName evidence="1">Uncharacterized protein</fullName>
    </submittedName>
</protein>
<comment type="caution">
    <text evidence="1">The sequence shown here is derived from an EMBL/GenBank/DDBJ whole genome shotgun (WGS) entry which is preliminary data.</text>
</comment>
<proteinExistence type="predicted"/>
<sequence>MENEWPMNGRFFISACKGRPAPPGLSKAGPSRVFGKIFRAALAVFSRKALHNPARDGKAGKK</sequence>
<accession>A0A4Q5E3R5</accession>
<name>A0A4Q5E3R5_BACUN</name>
<dbReference type="RefSeq" id="WP_033160472.1">
    <property type="nucleotide sequence ID" value="NZ_JAHONI010000027.1"/>
</dbReference>
<organism evidence="1 2">
    <name type="scientific">Bacteroides uniformis</name>
    <dbReference type="NCBI Taxonomy" id="820"/>
    <lineage>
        <taxon>Bacteria</taxon>
        <taxon>Pseudomonadati</taxon>
        <taxon>Bacteroidota</taxon>
        <taxon>Bacteroidia</taxon>
        <taxon>Bacteroidales</taxon>
        <taxon>Bacteroidaceae</taxon>
        <taxon>Bacteroides</taxon>
    </lineage>
</organism>
<evidence type="ECO:0000313" key="2">
    <source>
        <dbReference type="Proteomes" id="UP000431575"/>
    </source>
</evidence>
<dbReference type="EMBL" id="WCTM01000013">
    <property type="protein sequence ID" value="KAB4238549.1"/>
    <property type="molecule type" value="Genomic_DNA"/>
</dbReference>
<dbReference type="Proteomes" id="UP000431575">
    <property type="component" value="Unassembled WGS sequence"/>
</dbReference>
<reference evidence="1 2" key="1">
    <citation type="journal article" date="2019" name="Nat. Med.">
        <title>A library of human gut bacterial isolates paired with longitudinal multiomics data enables mechanistic microbiome research.</title>
        <authorList>
            <person name="Poyet M."/>
            <person name="Groussin M."/>
            <person name="Gibbons S.M."/>
            <person name="Avila-Pacheco J."/>
            <person name="Jiang X."/>
            <person name="Kearney S.M."/>
            <person name="Perrotta A.R."/>
            <person name="Berdy B."/>
            <person name="Zhao S."/>
            <person name="Lieberman T.D."/>
            <person name="Swanson P.K."/>
            <person name="Smith M."/>
            <person name="Roesemann S."/>
            <person name="Alexander J.E."/>
            <person name="Rich S.A."/>
            <person name="Livny J."/>
            <person name="Vlamakis H."/>
            <person name="Clish C."/>
            <person name="Bullock K."/>
            <person name="Deik A."/>
            <person name="Scott J."/>
            <person name="Pierce K.A."/>
            <person name="Xavier R.J."/>
            <person name="Alm E.J."/>
        </authorList>
    </citation>
    <scope>NUCLEOTIDE SEQUENCE [LARGE SCALE GENOMIC DNA]</scope>
    <source>
        <strain evidence="1 2">BIOML-A6</strain>
    </source>
</reference>